<dbReference type="GeneID" id="114244228"/>
<evidence type="ECO:0000313" key="2">
    <source>
        <dbReference type="Proteomes" id="UP000504629"/>
    </source>
</evidence>
<keyword evidence="2" id="KW-1185">Reference proteome</keyword>
<accession>A0A6J2JS28</accession>
<evidence type="ECO:0000313" key="3">
    <source>
        <dbReference type="RefSeq" id="XP_028031782.1"/>
    </source>
</evidence>
<dbReference type="KEGG" id="bman:114244228"/>
<protein>
    <submittedName>
        <fullName evidence="3">Nitric oxide-associated protein 1</fullName>
    </submittedName>
</protein>
<dbReference type="InterPro" id="IPR006073">
    <property type="entry name" value="GTP-bd"/>
</dbReference>
<dbReference type="GO" id="GO:0005525">
    <property type="term" value="F:GTP binding"/>
    <property type="evidence" value="ECO:0007669"/>
    <property type="project" value="InterPro"/>
</dbReference>
<dbReference type="OrthoDB" id="1696305at2759"/>
<dbReference type="InterPro" id="IPR027417">
    <property type="entry name" value="P-loop_NTPase"/>
</dbReference>
<sequence>MIHSVNNILRLCRRCIFLQNRCVNHTSAAEKLESERKQNKNKQFASLLQEYKDKITFNSYLEHEKLELGYFKYYLKTLKSAQRQHIKEFREKSLQPIPVSLQYYVDKDKLLRDDLIENQPNSENVFQLPFGKPTNVGLGKNEEKIQKINEANAEINKEAEFNRSGIEKWMTNYEYFDDTKYKDFEDNDEVNNEWHSYYGTPDPLAAVSTVPCGGCGALLHCSDPAIPGYLPSEIFKGRDNDELKTIECQRCHFLKEYNIALDVSVDPEEYEKLLQSIKHVKSLVLLMVDLLDFPCSLWPGIVDIIGTKRPIIVVGNKVDLLPGDSVGYLKRIRESLITELKKTKLSEANIQHVALISAKTGYGVEDLISALFKNWLYKGDVFLVGTTNVGKSSLFNALLQSDYCKVHAVDIIKRATVSRWPGTTLNLLKFPINRPSGWKIYQRTRRLQSESKIMKIEKDIRKGQLHGQVPREAPALIGHIGRTFSELHEDPNDTIAEKRNLMVLDEKHELFARSRWFYDTPGVIHPDQVLSLLSTEELLLTIPKRLIRPQTYYIHKGNTIFIGGLARIDHVTSCEPCRYTIFSSETLPITVVNTEYANEIYDKFLGTELFAVPSGGEERLNTWPGLTKRVELFEFTGEGFRVCCGDIVLSSIGWVSLTARKGARCKVRAWTPEGRGIHKRYPSLLPYAVNIKGKRVRDTPAYMVGKTFSEDK</sequence>
<feature type="domain" description="G" evidence="1">
    <location>
        <begin position="381"/>
        <end position="433"/>
    </location>
</feature>
<proteinExistence type="predicted"/>
<dbReference type="RefSeq" id="XP_028031782.1">
    <property type="nucleotide sequence ID" value="XM_028175981.1"/>
</dbReference>
<reference evidence="3" key="1">
    <citation type="submission" date="2025-08" db="UniProtKB">
        <authorList>
            <consortium name="RefSeq"/>
        </authorList>
    </citation>
    <scope>IDENTIFICATION</scope>
    <source>
        <tissue evidence="3">Silk gland</tissue>
    </source>
</reference>
<dbReference type="CDD" id="cd01855">
    <property type="entry name" value="YqeH"/>
    <property type="match status" value="1"/>
</dbReference>
<dbReference type="PANTHER" id="PTHR46406:SF1">
    <property type="entry name" value="NITRIC OXIDE-ASSOCIATED PROTEIN 1"/>
    <property type="match status" value="1"/>
</dbReference>
<dbReference type="Pfam" id="PF01926">
    <property type="entry name" value="MMR_HSR1"/>
    <property type="match status" value="1"/>
</dbReference>
<dbReference type="Gene3D" id="3.40.50.300">
    <property type="entry name" value="P-loop containing nucleotide triphosphate hydrolases"/>
    <property type="match status" value="1"/>
</dbReference>
<gene>
    <name evidence="3" type="primary">LOC114244228</name>
</gene>
<evidence type="ECO:0000259" key="1">
    <source>
        <dbReference type="Pfam" id="PF01926"/>
    </source>
</evidence>
<dbReference type="InterPro" id="IPR052807">
    <property type="entry name" value="Mito_transl_resp_regulator"/>
</dbReference>
<dbReference type="PANTHER" id="PTHR46406">
    <property type="entry name" value="NITRIC OXIDE-ASSOCIATED PROTEIN 1"/>
    <property type="match status" value="1"/>
</dbReference>
<dbReference type="SUPFAM" id="SSF52540">
    <property type="entry name" value="P-loop containing nucleoside triphosphate hydrolases"/>
    <property type="match status" value="1"/>
</dbReference>
<dbReference type="Proteomes" id="UP000504629">
    <property type="component" value="Unplaced"/>
</dbReference>
<dbReference type="AlphaFoldDB" id="A0A6J2JS28"/>
<organism evidence="2 3">
    <name type="scientific">Bombyx mandarina</name>
    <name type="common">Wild silk moth</name>
    <name type="synonym">Wild silkworm</name>
    <dbReference type="NCBI Taxonomy" id="7092"/>
    <lineage>
        <taxon>Eukaryota</taxon>
        <taxon>Metazoa</taxon>
        <taxon>Ecdysozoa</taxon>
        <taxon>Arthropoda</taxon>
        <taxon>Hexapoda</taxon>
        <taxon>Insecta</taxon>
        <taxon>Pterygota</taxon>
        <taxon>Neoptera</taxon>
        <taxon>Endopterygota</taxon>
        <taxon>Lepidoptera</taxon>
        <taxon>Glossata</taxon>
        <taxon>Ditrysia</taxon>
        <taxon>Bombycoidea</taxon>
        <taxon>Bombycidae</taxon>
        <taxon>Bombycinae</taxon>
        <taxon>Bombyx</taxon>
    </lineage>
</organism>
<name>A0A6J2JS28_BOMMA</name>